<sequence length="451" mass="49731">MDEKEEFLNEFGEDYGYPNGPKSIDEIRATEFKRLDENGTVYLDHAGATLYSELQMEAIFKDLTGCVYGNPHSQSESSSATSDIIREARQQVLDYCNASPKDYKCIFTSGATAALKLVGENFPWSCQSSYMYTMENHNSVLGIREYALDKGAAAFAVDVIEGFLDEVSSSPVAVTSLKVSQHPVQRRSEVRFLERELTGGVHNLFAFPSECNFSGLRFNLDLVKIVKENAERILEGSPLSKGHWMVLIDAAKGSATQPPDLSLYPADFVVLSFYKLFGYPTGLGALVLRNDAAKLLKKAYFSGGTVAASIADIDFVKRRKGVELFEDGTSSFLSIASIRHGFKILNSLTASAIFRHTASLAIYVKKKLLLLRHANGASVCTVYGSQTLKVSSHESGPIVSFNLKRPDGSWFGYREVEKLASLSGIQLRDAFVILVHAQNILACPIQIFFQI</sequence>
<feature type="domain" description="Aminotransferase class V" evidence="1">
    <location>
        <begin position="243"/>
        <end position="373"/>
    </location>
</feature>
<dbReference type="Gene3D" id="3.40.640.10">
    <property type="entry name" value="Type I PLP-dependent aspartate aminotransferase-like (Major domain)"/>
    <property type="match status" value="1"/>
</dbReference>
<dbReference type="InterPro" id="IPR000192">
    <property type="entry name" value="Aminotrans_V_dom"/>
</dbReference>
<organism evidence="2 3">
    <name type="scientific">Rubroshorea leprosula</name>
    <dbReference type="NCBI Taxonomy" id="152421"/>
    <lineage>
        <taxon>Eukaryota</taxon>
        <taxon>Viridiplantae</taxon>
        <taxon>Streptophyta</taxon>
        <taxon>Embryophyta</taxon>
        <taxon>Tracheophyta</taxon>
        <taxon>Spermatophyta</taxon>
        <taxon>Magnoliopsida</taxon>
        <taxon>eudicotyledons</taxon>
        <taxon>Gunneridae</taxon>
        <taxon>Pentapetalae</taxon>
        <taxon>rosids</taxon>
        <taxon>malvids</taxon>
        <taxon>Malvales</taxon>
        <taxon>Dipterocarpaceae</taxon>
        <taxon>Rubroshorea</taxon>
    </lineage>
</organism>
<comment type="caution">
    <text evidence="2">The sequence shown here is derived from an EMBL/GenBank/DDBJ whole genome shotgun (WGS) entry which is preliminary data.</text>
</comment>
<reference evidence="2 3" key="1">
    <citation type="journal article" date="2021" name="Commun. Biol.">
        <title>The genome of Shorea leprosula (Dipterocarpaceae) highlights the ecological relevance of drought in aseasonal tropical rainforests.</title>
        <authorList>
            <person name="Ng K.K.S."/>
            <person name="Kobayashi M.J."/>
            <person name="Fawcett J.A."/>
            <person name="Hatakeyama M."/>
            <person name="Paape T."/>
            <person name="Ng C.H."/>
            <person name="Ang C.C."/>
            <person name="Tnah L.H."/>
            <person name="Lee C.T."/>
            <person name="Nishiyama T."/>
            <person name="Sese J."/>
            <person name="O'Brien M.J."/>
            <person name="Copetti D."/>
            <person name="Mohd Noor M.I."/>
            <person name="Ong R.C."/>
            <person name="Putra M."/>
            <person name="Sireger I.Z."/>
            <person name="Indrioko S."/>
            <person name="Kosugi Y."/>
            <person name="Izuno A."/>
            <person name="Isagi Y."/>
            <person name="Lee S.L."/>
            <person name="Shimizu K.K."/>
        </authorList>
    </citation>
    <scope>NUCLEOTIDE SEQUENCE [LARGE SCALE GENOMIC DNA]</scope>
    <source>
        <strain evidence="2">214</strain>
    </source>
</reference>
<dbReference type="InterPro" id="IPR015424">
    <property type="entry name" value="PyrdxlP-dep_Trfase"/>
</dbReference>
<proteinExistence type="predicted"/>
<dbReference type="PANTHER" id="PTHR14237:SF80">
    <property type="entry name" value="MOLYBDENUM COFACTOR SULFURASE"/>
    <property type="match status" value="1"/>
</dbReference>
<dbReference type="Pfam" id="PF00266">
    <property type="entry name" value="Aminotran_5"/>
    <property type="match status" value="2"/>
</dbReference>
<protein>
    <recommendedName>
        <fullName evidence="1">Aminotransferase class V domain-containing protein</fullName>
    </recommendedName>
</protein>
<dbReference type="InterPro" id="IPR015421">
    <property type="entry name" value="PyrdxlP-dep_Trfase_major"/>
</dbReference>
<evidence type="ECO:0000313" key="3">
    <source>
        <dbReference type="Proteomes" id="UP001054252"/>
    </source>
</evidence>
<dbReference type="SUPFAM" id="SSF53383">
    <property type="entry name" value="PLP-dependent transferases"/>
    <property type="match status" value="1"/>
</dbReference>
<keyword evidence="3" id="KW-1185">Reference proteome</keyword>
<gene>
    <name evidence="2" type="ORF">SLEP1_g45101</name>
</gene>
<feature type="domain" description="Aminotransferase class V" evidence="1">
    <location>
        <begin position="41"/>
        <end position="152"/>
    </location>
</feature>
<dbReference type="PANTHER" id="PTHR14237">
    <property type="entry name" value="MOLYBDOPTERIN COFACTOR SULFURASE MOSC"/>
    <property type="match status" value="1"/>
</dbReference>
<dbReference type="Proteomes" id="UP001054252">
    <property type="component" value="Unassembled WGS sequence"/>
</dbReference>
<dbReference type="EMBL" id="BPVZ01000120">
    <property type="protein sequence ID" value="GKV37028.1"/>
    <property type="molecule type" value="Genomic_DNA"/>
</dbReference>
<evidence type="ECO:0000259" key="1">
    <source>
        <dbReference type="Pfam" id="PF00266"/>
    </source>
</evidence>
<evidence type="ECO:0000313" key="2">
    <source>
        <dbReference type="EMBL" id="GKV37028.1"/>
    </source>
</evidence>
<dbReference type="AlphaFoldDB" id="A0AAV5LI20"/>
<accession>A0AAV5LI20</accession>
<name>A0AAV5LI20_9ROSI</name>